<dbReference type="EMBL" id="NBVN01000004">
    <property type="protein sequence ID" value="PUA32253.1"/>
    <property type="molecule type" value="Genomic_DNA"/>
</dbReference>
<feature type="transmembrane region" description="Helical" evidence="1">
    <location>
        <begin position="12"/>
        <end position="32"/>
    </location>
</feature>
<dbReference type="NCBIfam" id="NF041797">
    <property type="entry name" value="Ced_CedA1"/>
    <property type="match status" value="1"/>
</dbReference>
<reference evidence="2" key="1">
    <citation type="submission" date="2017-04" db="EMBL/GenBank/DDBJ databases">
        <authorList>
            <person name="Afonso C.L."/>
            <person name="Miller P.J."/>
            <person name="Scott M.A."/>
            <person name="Spackman E."/>
            <person name="Goraichik I."/>
            <person name="Dimitrov K.M."/>
            <person name="Suarez D.L."/>
            <person name="Swayne D.E."/>
        </authorList>
    </citation>
    <scope>NUCLEOTIDE SEQUENCE</scope>
    <source>
        <strain evidence="2">NZ3</strain>
    </source>
</reference>
<dbReference type="InterPro" id="IPR049689">
    <property type="entry name" value="CedA1_arc"/>
</dbReference>
<reference evidence="2" key="2">
    <citation type="journal article" date="2018" name="Syst. Appl. Microbiol.">
        <title>A new symbiotic nanoarchaeote (Candidatus Nanoclepta minutus) and its host (Zestosphaera tikiterensis gen. nov., sp. nov.) from a New Zealand hot spring.</title>
        <authorList>
            <person name="St John E."/>
            <person name="Liu Y."/>
            <person name="Podar M."/>
            <person name="Stott M.B."/>
            <person name="Meneghin J."/>
            <person name="Chen Z."/>
            <person name="Lagutin K."/>
            <person name="Mitchell K."/>
            <person name="Reysenbach A.L."/>
        </authorList>
    </citation>
    <scope>NUCLEOTIDE SEQUENCE [LARGE SCALE GENOMIC DNA]</scope>
    <source>
        <strain evidence="2">NZ3</strain>
    </source>
</reference>
<comment type="caution">
    <text evidence="2">The sequence shown here is derived from an EMBL/GenBank/DDBJ whole genome shotgun (WGS) entry which is preliminary data.</text>
</comment>
<sequence length="91" mass="10035">MDLVDFIRGLTTQIIAIVWVVFLITWVVGWALRGSPIPIHRIKRLGQSLIEDSVIAAFWLALGSTVFALITFIASNISQPFPPPPTPTPQP</sequence>
<keyword evidence="1" id="KW-0812">Transmembrane</keyword>
<dbReference type="Proteomes" id="UP000244093">
    <property type="component" value="Unassembled WGS sequence"/>
</dbReference>
<proteinExistence type="predicted"/>
<keyword evidence="1" id="KW-1133">Transmembrane helix</keyword>
<evidence type="ECO:0000256" key="1">
    <source>
        <dbReference type="SAM" id="Phobius"/>
    </source>
</evidence>
<protein>
    <submittedName>
        <fullName evidence="2">Uncharacterized protein</fullName>
    </submittedName>
</protein>
<evidence type="ECO:0000313" key="2">
    <source>
        <dbReference type="EMBL" id="PUA32253.1"/>
    </source>
</evidence>
<evidence type="ECO:0000313" key="3">
    <source>
        <dbReference type="Proteomes" id="UP000244093"/>
    </source>
</evidence>
<keyword evidence="1" id="KW-0472">Membrane</keyword>
<accession>A0A2R7Y450</accession>
<dbReference type="AlphaFoldDB" id="A0A2R7Y450"/>
<organism evidence="2 3">
    <name type="scientific">Zestosphaera tikiterensis</name>
    <dbReference type="NCBI Taxonomy" id="1973259"/>
    <lineage>
        <taxon>Archaea</taxon>
        <taxon>Thermoproteota</taxon>
        <taxon>Thermoprotei</taxon>
        <taxon>Desulfurococcales</taxon>
        <taxon>Desulfurococcaceae</taxon>
        <taxon>Zestosphaera</taxon>
    </lineage>
</organism>
<gene>
    <name evidence="2" type="ORF">B7O98_06185</name>
</gene>
<name>A0A2R7Y450_9CREN</name>
<feature type="transmembrane region" description="Helical" evidence="1">
    <location>
        <begin position="53"/>
        <end position="74"/>
    </location>
</feature>